<reference evidence="1" key="2">
    <citation type="journal article" date="1990" name="Biochim. Biophys. Acta">
        <title>Nucleotide sequences of the meta-cleavage pathway enzymes 2-hydroxymuconic semialdehyde dehydrogenase and 2-hydroxymuconic semialdehyde hydrolase from Pseudomonas CF600.</title>
        <authorList>
            <person name="Nordlund I."/>
            <person name="Shingler V."/>
        </authorList>
    </citation>
    <scope>NUCLEOTIDE SEQUENCE</scope>
    <source>
        <strain evidence="1">CF600</strain>
        <plasmid evidence="1">pVI150</plasmid>
    </source>
</reference>
<keyword evidence="1" id="KW-0614">Plasmid</keyword>
<name>A0A077K913_PSEUF</name>
<proteinExistence type="predicted"/>
<dbReference type="InterPro" id="IPR010353">
    <property type="entry name" value="DmpK"/>
</dbReference>
<reference evidence="1" key="4">
    <citation type="journal article" date="1992" name="J. Bacteriol.">
        <title>Nucleotide sequence and functional analysis of the complete phenol/3,4-dimethylphenol catabolic pathway of Pseudomonas sp. strain CF600.</title>
        <authorList>
            <person name="Shingler V."/>
            <person name="Powlowski J."/>
            <person name="Marklund U."/>
        </authorList>
    </citation>
    <scope>NUCLEOTIDE SEQUENCE</scope>
    <source>
        <strain evidence="1">CF600</strain>
        <plasmid evidence="1">pVI150</plasmid>
    </source>
</reference>
<dbReference type="AlphaFoldDB" id="A0A077K913"/>
<sequence>MTVTNTPTPTFDQLTRYIRVRSEPEAKFVEFDFAIGHPELFVELVLPQDAFVKFCQHNRVVAMDEAMAKAVDDDMVKWRFGDVGRRLPKDPG</sequence>
<dbReference type="Pfam" id="PF06099">
    <property type="entry name" value="Phenol_hyd_sub"/>
    <property type="match status" value="1"/>
</dbReference>
<dbReference type="PIRSF" id="PIRSF000039">
    <property type="entry name" value="Phenol_monooxy_K"/>
    <property type="match status" value="1"/>
</dbReference>
<geneLocation type="plasmid" evidence="1">
    <name>pVI150</name>
</geneLocation>
<evidence type="ECO:0000313" key="1">
    <source>
        <dbReference type="EMBL" id="BAP28466.1"/>
    </source>
</evidence>
<accession>A0A077K913</accession>
<organism evidence="1">
    <name type="scientific">Pseudomonas sp. (strain CF600)</name>
    <dbReference type="NCBI Taxonomy" id="79676"/>
    <lineage>
        <taxon>Bacteria</taxon>
        <taxon>Pseudomonadati</taxon>
        <taxon>Pseudomonadota</taxon>
    </lineage>
</organism>
<reference evidence="1" key="6">
    <citation type="journal article" date="1996" name="Biochemistry">
        <title>Enzymatic ketonization of 2-hydroxymuconate: specificity and mechanism investigated by the crystal structures of two isomerases.</title>
        <authorList>
            <person name="Subramanya H.S."/>
            <person name="Roper D.I."/>
            <person name="Dauter Z."/>
            <person name="Dodson E.J."/>
            <person name="Davies G.J."/>
            <person name="Wilson K.S."/>
            <person name="Wigley D.B."/>
        </authorList>
    </citation>
    <scope>NUCLEOTIDE SEQUENCE</scope>
    <source>
        <strain evidence="1">CF600</strain>
        <plasmid evidence="1">pVI150</plasmid>
    </source>
</reference>
<reference evidence="1" key="7">
    <citation type="submission" date="2014-02" db="EMBL/GenBank/DDBJ databases">
        <title>Isolation and Characterization of Artificially Polluted Soil Metagenome Clones That Confer Indigo-Forming Activity on Naphthalene Dioxygenase Mutants of Naphthalene-Degrading Bacterial strains.</title>
        <authorList>
            <person name="Nagayama H."/>
            <person name="Sugawara T."/>
            <person name="Endo R."/>
            <person name="Kato H."/>
            <person name="Ohtsubo Y."/>
            <person name="Nagata Y."/>
            <person name="Tsuda M."/>
        </authorList>
    </citation>
    <scope>NUCLEOTIDE SEQUENCE</scope>
    <source>
        <strain evidence="1">CF600</strain>
        <plasmid evidence="1">pVI150</plasmid>
    </source>
</reference>
<reference evidence="1" key="1">
    <citation type="journal article" date="1989" name="Gene">
        <title>Nucleotide sequence and expression of the catechol 2,3-dioxygenase-encoding gene of phenol-catabolizing Pseudomonas CF600.</title>
        <authorList>
            <person name="Bartilson M."/>
            <person name="Shingler V."/>
        </authorList>
    </citation>
    <scope>NUCLEOTIDE SEQUENCE</scope>
    <source>
        <strain evidence="1">CF600</strain>
        <plasmid evidence="1">pVI150</plasmid>
    </source>
</reference>
<dbReference type="EMBL" id="AB910524">
    <property type="protein sequence ID" value="BAP28466.1"/>
    <property type="molecule type" value="Genomic_DNA"/>
</dbReference>
<reference evidence="1" key="3">
    <citation type="journal article" date="1990" name="J. Bacteriol.">
        <title>Complete nucleotide sequence and polypeptide analysis of multicomponent phenol hydroxylase from Pseudomonas sp. strain CF600.</title>
        <authorList>
            <person name="Nordlund I."/>
            <person name="Powlowski J."/>
            <person name="Shingler V."/>
        </authorList>
    </citation>
    <scope>NUCLEOTIDE SEQUENCE</scope>
    <source>
        <strain evidence="1">CF600</strain>
        <plasmid evidence="1">pVI150</plasmid>
    </source>
</reference>
<reference evidence="1" key="5">
    <citation type="journal article" date="1994" name="Gene">
        <title>Cloning and sequences of the first eight genes of the chromosomally encoded (methyl) phenol degradation pathway from Pseudomonas putida P35X.</title>
        <authorList>
            <person name="Ng L.C."/>
            <person name="Shingler V."/>
            <person name="Sze C.C."/>
            <person name="Poh C.L."/>
        </authorList>
    </citation>
    <scope>NUCLEOTIDE SEQUENCE</scope>
    <source>
        <strain evidence="1">CF600</strain>
        <plasmid evidence="1">pVI150</plasmid>
    </source>
</reference>
<gene>
    <name evidence="1" type="primary">dmpK</name>
</gene>
<protein>
    <submittedName>
        <fullName evidence="1">Auxillary protein, DmpK, associated wit multicomponent phenol hydroxylase</fullName>
    </submittedName>
</protein>